<evidence type="ECO:0000313" key="2">
    <source>
        <dbReference type="EMBL" id="KIC91965.1"/>
    </source>
</evidence>
<keyword evidence="3" id="KW-1185">Reference proteome</keyword>
<keyword evidence="1" id="KW-0472">Membrane</keyword>
<evidence type="ECO:0000256" key="1">
    <source>
        <dbReference type="SAM" id="Phobius"/>
    </source>
</evidence>
<organism evidence="2 3">
    <name type="scientific">Flavihumibacter solisilvae</name>
    <dbReference type="NCBI Taxonomy" id="1349421"/>
    <lineage>
        <taxon>Bacteria</taxon>
        <taxon>Pseudomonadati</taxon>
        <taxon>Bacteroidota</taxon>
        <taxon>Chitinophagia</taxon>
        <taxon>Chitinophagales</taxon>
        <taxon>Chitinophagaceae</taxon>
        <taxon>Flavihumibacter</taxon>
    </lineage>
</organism>
<protein>
    <submittedName>
        <fullName evidence="2">Uncharacterized protein</fullName>
    </submittedName>
</protein>
<sequence length="108" mass="11983">MTWISIPDLGITVSGFESAGTSFGKPGLMNTAMSCIAFCMFLIPRIWAKRVNLFFTGFNMAWAVRNYILVTACHGGDCPVKHTGIYLLMIFSFLQLLMAVIPDVKLKN</sequence>
<comment type="caution">
    <text evidence="2">The sequence shown here is derived from an EMBL/GenBank/DDBJ whole genome shotgun (WGS) entry which is preliminary data.</text>
</comment>
<dbReference type="AlphaFoldDB" id="A0A0C1ID61"/>
<proteinExistence type="predicted"/>
<keyword evidence="1" id="KW-0812">Transmembrane</keyword>
<feature type="transmembrane region" description="Helical" evidence="1">
    <location>
        <begin position="84"/>
        <end position="101"/>
    </location>
</feature>
<reference evidence="2 3" key="1">
    <citation type="submission" date="2014-11" db="EMBL/GenBank/DDBJ databases">
        <title>Genome sequence of Flavihumibacter solisilvae 3-3.</title>
        <authorList>
            <person name="Zhou G."/>
            <person name="Li M."/>
            <person name="Wang G."/>
        </authorList>
    </citation>
    <scope>NUCLEOTIDE SEQUENCE [LARGE SCALE GENOMIC DNA]</scope>
    <source>
        <strain evidence="2 3">3-3</strain>
    </source>
</reference>
<evidence type="ECO:0000313" key="3">
    <source>
        <dbReference type="Proteomes" id="UP000031408"/>
    </source>
</evidence>
<dbReference type="Proteomes" id="UP000031408">
    <property type="component" value="Unassembled WGS sequence"/>
</dbReference>
<gene>
    <name evidence="2" type="ORF">OI18_22250</name>
</gene>
<feature type="transmembrane region" description="Helical" evidence="1">
    <location>
        <begin position="51"/>
        <end position="72"/>
    </location>
</feature>
<dbReference type="STRING" id="1349421.OI18_22250"/>
<keyword evidence="1" id="KW-1133">Transmembrane helix</keyword>
<name>A0A0C1ID61_9BACT</name>
<feature type="transmembrane region" description="Helical" evidence="1">
    <location>
        <begin position="27"/>
        <end position="44"/>
    </location>
</feature>
<accession>A0A0C1ID61</accession>
<dbReference type="EMBL" id="JSVC01000038">
    <property type="protein sequence ID" value="KIC91965.1"/>
    <property type="molecule type" value="Genomic_DNA"/>
</dbReference>